<keyword evidence="1" id="KW-0472">Membrane</keyword>
<comment type="caution">
    <text evidence="2">The sequence shown here is derived from an EMBL/GenBank/DDBJ whole genome shotgun (WGS) entry which is preliminary data.</text>
</comment>
<feature type="transmembrane region" description="Helical" evidence="1">
    <location>
        <begin position="7"/>
        <end position="24"/>
    </location>
</feature>
<feature type="transmembrane region" description="Helical" evidence="1">
    <location>
        <begin position="223"/>
        <end position="247"/>
    </location>
</feature>
<organism evidence="2 3">
    <name type="scientific">Dyadobacter flavalbus</name>
    <dbReference type="NCBI Taxonomy" id="2579942"/>
    <lineage>
        <taxon>Bacteria</taxon>
        <taxon>Pseudomonadati</taxon>
        <taxon>Bacteroidota</taxon>
        <taxon>Cytophagia</taxon>
        <taxon>Cytophagales</taxon>
        <taxon>Spirosomataceae</taxon>
        <taxon>Dyadobacter</taxon>
    </lineage>
</organism>
<dbReference type="OrthoDB" id="128751at2"/>
<dbReference type="AlphaFoldDB" id="A0A5M8QU16"/>
<feature type="transmembrane region" description="Helical" evidence="1">
    <location>
        <begin position="75"/>
        <end position="93"/>
    </location>
</feature>
<evidence type="ECO:0008006" key="4">
    <source>
        <dbReference type="Google" id="ProtNLM"/>
    </source>
</evidence>
<evidence type="ECO:0000256" key="1">
    <source>
        <dbReference type="SAM" id="Phobius"/>
    </source>
</evidence>
<accession>A0A5M8QU16</accession>
<feature type="transmembrane region" description="Helical" evidence="1">
    <location>
        <begin position="105"/>
        <end position="125"/>
    </location>
</feature>
<gene>
    <name evidence="2" type="ORF">FEM33_11105</name>
</gene>
<dbReference type="EMBL" id="VBSN01000034">
    <property type="protein sequence ID" value="KAA6439649.1"/>
    <property type="molecule type" value="Genomic_DNA"/>
</dbReference>
<proteinExistence type="predicted"/>
<evidence type="ECO:0000313" key="3">
    <source>
        <dbReference type="Proteomes" id="UP000323994"/>
    </source>
</evidence>
<keyword evidence="1" id="KW-1133">Transmembrane helix</keyword>
<feature type="transmembrane region" description="Helical" evidence="1">
    <location>
        <begin position="30"/>
        <end position="54"/>
    </location>
</feature>
<reference evidence="2 3" key="1">
    <citation type="submission" date="2019-05" db="EMBL/GenBank/DDBJ databases">
        <authorList>
            <person name="Qu J.-H."/>
        </authorList>
    </citation>
    <scope>NUCLEOTIDE SEQUENCE [LARGE SCALE GENOMIC DNA]</scope>
    <source>
        <strain evidence="2 3">NS28</strain>
    </source>
</reference>
<keyword evidence="3" id="KW-1185">Reference proteome</keyword>
<protein>
    <recommendedName>
        <fullName evidence="4">Iron reductase</fullName>
    </recommendedName>
</protein>
<dbReference type="Proteomes" id="UP000323994">
    <property type="component" value="Unassembled WGS sequence"/>
</dbReference>
<evidence type="ECO:0000313" key="2">
    <source>
        <dbReference type="EMBL" id="KAA6439649.1"/>
    </source>
</evidence>
<keyword evidence="1" id="KW-0812">Transmembrane</keyword>
<name>A0A5M8QU16_9BACT</name>
<sequence length="251" mass="28489">MKRERTIMVSMLILQLILWLGFLVHQSPRFAGSLTGGILAITAALLMIVPPLLYSATKRLPYIKEKITKHISTGVLLNWHVYTSIVGAIFAIIHTGHRFESNLGIWLTAIMMLTVLCGFIGRYFLTYSSKEINEKQAELNLLATQYNQLISEISKQSEATHVVDSNLIGRAFNSFVGTGSIARDPKSLLSHQALYLAESIADLEYAIKTHELLKRRTARWLKIHIITSSIFYILLILHIWSAIYFGLRYLR</sequence>
<dbReference type="RefSeq" id="WP_139012101.1">
    <property type="nucleotide sequence ID" value="NZ_VBSN01000034.1"/>
</dbReference>